<evidence type="ECO:0000256" key="3">
    <source>
        <dbReference type="ARBA" id="ARBA00022598"/>
    </source>
</evidence>
<keyword evidence="7" id="KW-1185">Reference proteome</keyword>
<dbReference type="Pfam" id="PF01068">
    <property type="entry name" value="DNA_ligase_A_M"/>
    <property type="match status" value="1"/>
</dbReference>
<evidence type="ECO:0000256" key="4">
    <source>
        <dbReference type="ARBA" id="ARBA00034003"/>
    </source>
</evidence>
<comment type="similarity">
    <text evidence="1">Belongs to the ATP-dependent DNA ligase family.</text>
</comment>
<dbReference type="InterPro" id="IPR012309">
    <property type="entry name" value="DNA_ligase_ATP-dep_C"/>
</dbReference>
<dbReference type="SUPFAM" id="SSF50249">
    <property type="entry name" value="Nucleic acid-binding proteins"/>
    <property type="match status" value="1"/>
</dbReference>
<keyword evidence="3 6" id="KW-0436">Ligase</keyword>
<accession>A0A940SJZ3</accession>
<dbReference type="AlphaFoldDB" id="A0A940SJZ3"/>
<sequence>MEIEPIYPFEPISSDNIPEGEEWVSQIKWDGVRVLTYFNGDIVKLFNRKLNERTPIFPELTNINSYINAKSFILDGEVIALDKNGKPSFHEVMRRDGIRRLDRVNHVMKSVPIYYMIFDIVYFNGDWINNEPLKKRLEILSKIIKQNDHVQLVPTQSDGKALYEVCKQHDLEGIVCKNLNSRYIINGKNADWQKVKNYKDLIAVIGGVTYRSNIVNSILIGLYDDQDQLWFIGHVGTGKLTVKEWEAFTKVVESIKIDTKPFINKPERVKEVKWVQPLITVKVQFIDWPEGHSLRQPSIQAFVNQDPKTCKLK</sequence>
<reference evidence="6" key="1">
    <citation type="submission" date="2021-04" db="EMBL/GenBank/DDBJ databases">
        <title>Genome seq and assembly of Bacillus sp.</title>
        <authorList>
            <person name="Chhetri G."/>
        </authorList>
    </citation>
    <scope>NUCLEOTIDE SEQUENCE</scope>
    <source>
        <strain evidence="6">RG28</strain>
    </source>
</reference>
<dbReference type="GO" id="GO:0006310">
    <property type="term" value="P:DNA recombination"/>
    <property type="evidence" value="ECO:0007669"/>
    <property type="project" value="InterPro"/>
</dbReference>
<dbReference type="EMBL" id="JAGIYQ010000012">
    <property type="protein sequence ID" value="MBP0726530.1"/>
    <property type="molecule type" value="Genomic_DNA"/>
</dbReference>
<dbReference type="PANTHER" id="PTHR45674:SF4">
    <property type="entry name" value="DNA LIGASE 1"/>
    <property type="match status" value="1"/>
</dbReference>
<gene>
    <name evidence="6" type="ORF">J5Y03_15320</name>
</gene>
<organism evidence="6 7">
    <name type="scientific">Gottfriedia endophytica</name>
    <dbReference type="NCBI Taxonomy" id="2820819"/>
    <lineage>
        <taxon>Bacteria</taxon>
        <taxon>Bacillati</taxon>
        <taxon>Bacillota</taxon>
        <taxon>Bacilli</taxon>
        <taxon>Bacillales</taxon>
        <taxon>Bacillaceae</taxon>
        <taxon>Gottfriedia</taxon>
    </lineage>
</organism>
<dbReference type="Pfam" id="PF04679">
    <property type="entry name" value="DNA_ligase_A_C"/>
    <property type="match status" value="1"/>
</dbReference>
<dbReference type="Gene3D" id="2.40.50.140">
    <property type="entry name" value="Nucleic acid-binding proteins"/>
    <property type="match status" value="1"/>
</dbReference>
<dbReference type="Proteomes" id="UP000682134">
    <property type="component" value="Unassembled WGS sequence"/>
</dbReference>
<dbReference type="PANTHER" id="PTHR45674">
    <property type="entry name" value="DNA LIGASE 1/3 FAMILY MEMBER"/>
    <property type="match status" value="1"/>
</dbReference>
<dbReference type="PROSITE" id="PS50160">
    <property type="entry name" value="DNA_LIGASE_A3"/>
    <property type="match status" value="1"/>
</dbReference>
<evidence type="ECO:0000313" key="6">
    <source>
        <dbReference type="EMBL" id="MBP0726530.1"/>
    </source>
</evidence>
<evidence type="ECO:0000313" key="7">
    <source>
        <dbReference type="Proteomes" id="UP000682134"/>
    </source>
</evidence>
<dbReference type="PROSITE" id="PS00697">
    <property type="entry name" value="DNA_LIGASE_A1"/>
    <property type="match status" value="1"/>
</dbReference>
<proteinExistence type="inferred from homology"/>
<dbReference type="CDD" id="cd07971">
    <property type="entry name" value="OBF_DNA_ligase_LigD"/>
    <property type="match status" value="1"/>
</dbReference>
<feature type="domain" description="ATP-dependent DNA ligase family profile" evidence="5">
    <location>
        <begin position="106"/>
        <end position="239"/>
    </location>
</feature>
<evidence type="ECO:0000256" key="2">
    <source>
        <dbReference type="ARBA" id="ARBA00012727"/>
    </source>
</evidence>
<dbReference type="GO" id="GO:0003910">
    <property type="term" value="F:DNA ligase (ATP) activity"/>
    <property type="evidence" value="ECO:0007669"/>
    <property type="project" value="UniProtKB-EC"/>
</dbReference>
<dbReference type="InterPro" id="IPR012310">
    <property type="entry name" value="DNA_ligase_ATP-dep_cent"/>
</dbReference>
<dbReference type="Gene3D" id="3.30.470.30">
    <property type="entry name" value="DNA ligase/mRNA capping enzyme"/>
    <property type="match status" value="1"/>
</dbReference>
<dbReference type="EC" id="6.5.1.1" evidence="2"/>
<dbReference type="SUPFAM" id="SSF56091">
    <property type="entry name" value="DNA ligase/mRNA capping enzyme, catalytic domain"/>
    <property type="match status" value="1"/>
</dbReference>
<dbReference type="GO" id="GO:0005524">
    <property type="term" value="F:ATP binding"/>
    <property type="evidence" value="ECO:0007669"/>
    <property type="project" value="InterPro"/>
</dbReference>
<comment type="catalytic activity">
    <reaction evidence="4">
        <text>ATP + (deoxyribonucleotide)n-3'-hydroxyl + 5'-phospho-(deoxyribonucleotide)m = (deoxyribonucleotide)n+m + AMP + diphosphate.</text>
        <dbReference type="EC" id="6.5.1.1"/>
    </reaction>
</comment>
<dbReference type="CDD" id="cd07906">
    <property type="entry name" value="Adenylation_DNA_ligase_LigD_LigC"/>
    <property type="match status" value="1"/>
</dbReference>
<dbReference type="GO" id="GO:0006281">
    <property type="term" value="P:DNA repair"/>
    <property type="evidence" value="ECO:0007669"/>
    <property type="project" value="InterPro"/>
</dbReference>
<dbReference type="InterPro" id="IPR016059">
    <property type="entry name" value="DNA_ligase_ATP-dep_CS"/>
</dbReference>
<evidence type="ECO:0000256" key="1">
    <source>
        <dbReference type="ARBA" id="ARBA00007572"/>
    </source>
</evidence>
<comment type="caution">
    <text evidence="6">The sequence shown here is derived from an EMBL/GenBank/DDBJ whole genome shotgun (WGS) entry which is preliminary data.</text>
</comment>
<dbReference type="RefSeq" id="WP_209406870.1">
    <property type="nucleotide sequence ID" value="NZ_JAGIYQ010000012.1"/>
</dbReference>
<evidence type="ECO:0000259" key="5">
    <source>
        <dbReference type="PROSITE" id="PS50160"/>
    </source>
</evidence>
<protein>
    <recommendedName>
        <fullName evidence="2">DNA ligase (ATP)</fullName>
        <ecNumber evidence="2">6.5.1.1</ecNumber>
    </recommendedName>
</protein>
<dbReference type="InterPro" id="IPR012340">
    <property type="entry name" value="NA-bd_OB-fold"/>
</dbReference>
<name>A0A940SJZ3_9BACI</name>
<dbReference type="InterPro" id="IPR050191">
    <property type="entry name" value="ATP-dep_DNA_ligase"/>
</dbReference>